<comment type="similarity">
    <text evidence="2 12 14">Belongs to the FKBP-type PPIase family. Tig subfamily.</text>
</comment>
<dbReference type="AlphaFoldDB" id="A0A3E5FP21"/>
<keyword evidence="8 12" id="KW-0413">Isomerase</keyword>
<evidence type="ECO:0000256" key="7">
    <source>
        <dbReference type="ARBA" id="ARBA00023186"/>
    </source>
</evidence>
<evidence type="ECO:0000313" key="18">
    <source>
        <dbReference type="Proteomes" id="UP000261087"/>
    </source>
</evidence>
<keyword evidence="7 12" id="KW-0143">Chaperone</keyword>
<dbReference type="GO" id="GO:0044183">
    <property type="term" value="F:protein folding chaperone"/>
    <property type="evidence" value="ECO:0007669"/>
    <property type="project" value="TreeGrafter"/>
</dbReference>
<dbReference type="Pfam" id="PF00254">
    <property type="entry name" value="FKBP_C"/>
    <property type="match status" value="1"/>
</dbReference>
<dbReference type="PIRSF" id="PIRSF003095">
    <property type="entry name" value="Trigger_factor"/>
    <property type="match status" value="1"/>
</dbReference>
<dbReference type="NCBIfam" id="TIGR00115">
    <property type="entry name" value="tig"/>
    <property type="match status" value="1"/>
</dbReference>
<evidence type="ECO:0000256" key="11">
    <source>
        <dbReference type="ARBA" id="ARBA00029986"/>
    </source>
</evidence>
<dbReference type="EC" id="5.2.1.8" evidence="3 12"/>
<dbReference type="InterPro" id="IPR001179">
    <property type="entry name" value="PPIase_FKBP_dom"/>
</dbReference>
<evidence type="ECO:0000259" key="16">
    <source>
        <dbReference type="PROSITE" id="PS50059"/>
    </source>
</evidence>
<dbReference type="GO" id="GO:0051083">
    <property type="term" value="P:'de novo' cotranslational protein folding"/>
    <property type="evidence" value="ECO:0007669"/>
    <property type="project" value="TreeGrafter"/>
</dbReference>
<evidence type="ECO:0000256" key="2">
    <source>
        <dbReference type="ARBA" id="ARBA00005464"/>
    </source>
</evidence>
<proteinExistence type="inferred from homology"/>
<gene>
    <name evidence="12" type="primary">tig</name>
    <name evidence="17" type="ORF">DXB31_08260</name>
</gene>
<comment type="domain">
    <text evidence="12">Consists of 3 domains; the N-terminus binds the ribosome, the middle domain has PPIase activity, while the C-terminus has intrinsic chaperone activity on its own.</text>
</comment>
<dbReference type="InterPro" id="IPR027304">
    <property type="entry name" value="Trigger_fact/SurA_dom_sf"/>
</dbReference>
<dbReference type="GO" id="GO:0005737">
    <property type="term" value="C:cytoplasm"/>
    <property type="evidence" value="ECO:0007669"/>
    <property type="project" value="UniProtKB-SubCell"/>
</dbReference>
<dbReference type="InterPro" id="IPR036611">
    <property type="entry name" value="Trigger_fac_ribosome-bd_sf"/>
</dbReference>
<dbReference type="SUPFAM" id="SSF109998">
    <property type="entry name" value="Triger factor/SurA peptide-binding domain-like"/>
    <property type="match status" value="1"/>
</dbReference>
<dbReference type="Gene3D" id="3.30.70.1050">
    <property type="entry name" value="Trigger factor ribosome-binding domain"/>
    <property type="match status" value="1"/>
</dbReference>
<dbReference type="SUPFAM" id="SSF54534">
    <property type="entry name" value="FKBP-like"/>
    <property type="match status" value="1"/>
</dbReference>
<dbReference type="HAMAP" id="MF_00303">
    <property type="entry name" value="Trigger_factor_Tig"/>
    <property type="match status" value="1"/>
</dbReference>
<evidence type="ECO:0000256" key="1">
    <source>
        <dbReference type="ARBA" id="ARBA00000971"/>
    </source>
</evidence>
<evidence type="ECO:0000256" key="3">
    <source>
        <dbReference type="ARBA" id="ARBA00013194"/>
    </source>
</evidence>
<dbReference type="EMBL" id="QSVF01000019">
    <property type="protein sequence ID" value="RGO08772.1"/>
    <property type="molecule type" value="Genomic_DNA"/>
</dbReference>
<dbReference type="PROSITE" id="PS50059">
    <property type="entry name" value="FKBP_PPIASE"/>
    <property type="match status" value="1"/>
</dbReference>
<keyword evidence="9 12" id="KW-0131">Cell cycle</keyword>
<evidence type="ECO:0000256" key="12">
    <source>
        <dbReference type="HAMAP-Rule" id="MF_00303"/>
    </source>
</evidence>
<evidence type="ECO:0000256" key="5">
    <source>
        <dbReference type="ARBA" id="ARBA00022618"/>
    </source>
</evidence>
<dbReference type="InterPro" id="IPR008880">
    <property type="entry name" value="Trigger_fac_C"/>
</dbReference>
<evidence type="ECO:0000313" key="17">
    <source>
        <dbReference type="EMBL" id="RGO08772.1"/>
    </source>
</evidence>
<dbReference type="PANTHER" id="PTHR30560:SF3">
    <property type="entry name" value="TRIGGER FACTOR-LIKE PROTEIN TIG, CHLOROPLASTIC"/>
    <property type="match status" value="1"/>
</dbReference>
<keyword evidence="5 12" id="KW-0132">Cell division</keyword>
<evidence type="ECO:0000256" key="8">
    <source>
        <dbReference type="ARBA" id="ARBA00023235"/>
    </source>
</evidence>
<comment type="catalytic activity">
    <reaction evidence="1 12 13">
        <text>[protein]-peptidylproline (omega=180) = [protein]-peptidylproline (omega=0)</text>
        <dbReference type="Rhea" id="RHEA:16237"/>
        <dbReference type="Rhea" id="RHEA-COMP:10747"/>
        <dbReference type="Rhea" id="RHEA-COMP:10748"/>
        <dbReference type="ChEBI" id="CHEBI:83833"/>
        <dbReference type="ChEBI" id="CHEBI:83834"/>
        <dbReference type="EC" id="5.2.1.8"/>
    </reaction>
</comment>
<dbReference type="Pfam" id="PF05697">
    <property type="entry name" value="Trigger_N"/>
    <property type="match status" value="1"/>
</dbReference>
<evidence type="ECO:0000256" key="15">
    <source>
        <dbReference type="SAM" id="Coils"/>
    </source>
</evidence>
<dbReference type="SUPFAM" id="SSF102735">
    <property type="entry name" value="Trigger factor ribosome-binding domain"/>
    <property type="match status" value="1"/>
</dbReference>
<feature type="domain" description="PPIase FKBP-type" evidence="16">
    <location>
        <begin position="162"/>
        <end position="247"/>
    </location>
</feature>
<keyword evidence="6 12" id="KW-0697">Rotamase</keyword>
<protein>
    <recommendedName>
        <fullName evidence="4 12">Trigger factor</fullName>
        <shortName evidence="12">TF</shortName>
        <ecNumber evidence="3 12">5.2.1.8</ecNumber>
    </recommendedName>
    <alternativeName>
        <fullName evidence="11 12">PPIase</fullName>
    </alternativeName>
</protein>
<evidence type="ECO:0000256" key="13">
    <source>
        <dbReference type="PROSITE-ProRule" id="PRU00277"/>
    </source>
</evidence>
<dbReference type="GO" id="GO:0003755">
    <property type="term" value="F:peptidyl-prolyl cis-trans isomerase activity"/>
    <property type="evidence" value="ECO:0007669"/>
    <property type="project" value="UniProtKB-UniRule"/>
</dbReference>
<dbReference type="InterPro" id="IPR005215">
    <property type="entry name" value="Trig_fac"/>
</dbReference>
<dbReference type="PANTHER" id="PTHR30560">
    <property type="entry name" value="TRIGGER FACTOR CHAPERONE AND PEPTIDYL-PROLYL CIS/TRANS ISOMERASE"/>
    <property type="match status" value="1"/>
</dbReference>
<dbReference type="Gene3D" id="3.10.50.40">
    <property type="match status" value="1"/>
</dbReference>
<comment type="subcellular location">
    <subcellularLocation>
        <location evidence="12">Cytoplasm</location>
    </subcellularLocation>
    <text evidence="12">About half TF is bound to the ribosome near the polypeptide exit tunnel while the other half is free in the cytoplasm.</text>
</comment>
<dbReference type="InterPro" id="IPR008881">
    <property type="entry name" value="Trigger_fac_ribosome-bd_bac"/>
</dbReference>
<evidence type="ECO:0000256" key="14">
    <source>
        <dbReference type="RuleBase" id="RU003914"/>
    </source>
</evidence>
<dbReference type="FunFam" id="3.10.50.40:FF:000001">
    <property type="entry name" value="Trigger factor"/>
    <property type="match status" value="1"/>
</dbReference>
<dbReference type="InterPro" id="IPR037041">
    <property type="entry name" value="Trigger_fac_C_sf"/>
</dbReference>
<dbReference type="GO" id="GO:0043335">
    <property type="term" value="P:protein unfolding"/>
    <property type="evidence" value="ECO:0007669"/>
    <property type="project" value="TreeGrafter"/>
</dbReference>
<dbReference type="Pfam" id="PF05698">
    <property type="entry name" value="Trigger_C"/>
    <property type="match status" value="1"/>
</dbReference>
<evidence type="ECO:0000256" key="4">
    <source>
        <dbReference type="ARBA" id="ARBA00016902"/>
    </source>
</evidence>
<name>A0A3E5FP21_9FIRM</name>
<dbReference type="GO" id="GO:0015031">
    <property type="term" value="P:protein transport"/>
    <property type="evidence" value="ECO:0007669"/>
    <property type="project" value="UniProtKB-UniRule"/>
</dbReference>
<evidence type="ECO:0000256" key="10">
    <source>
        <dbReference type="ARBA" id="ARBA00024849"/>
    </source>
</evidence>
<keyword evidence="12" id="KW-0963">Cytoplasm</keyword>
<dbReference type="Gene3D" id="1.10.3120.10">
    <property type="entry name" value="Trigger factor, C-terminal domain"/>
    <property type="match status" value="1"/>
</dbReference>
<accession>A0A3E5FP21</accession>
<dbReference type="InterPro" id="IPR046357">
    <property type="entry name" value="PPIase_dom_sf"/>
</dbReference>
<comment type="function">
    <text evidence="10 12">Involved in protein export. Acts as a chaperone by maintaining the newly synthesized protein in an open conformation. Functions as a peptidyl-prolyl cis-trans isomerase.</text>
</comment>
<reference evidence="17 18" key="1">
    <citation type="submission" date="2018-08" db="EMBL/GenBank/DDBJ databases">
        <title>A genome reference for cultivated species of the human gut microbiota.</title>
        <authorList>
            <person name="Zou Y."/>
            <person name="Xue W."/>
            <person name="Luo G."/>
        </authorList>
    </citation>
    <scope>NUCLEOTIDE SEQUENCE [LARGE SCALE GENOMIC DNA]</scope>
    <source>
        <strain evidence="17 18">OM02-6</strain>
    </source>
</reference>
<feature type="coiled-coil region" evidence="15">
    <location>
        <begin position="127"/>
        <end position="154"/>
    </location>
</feature>
<organism evidence="17 18">
    <name type="scientific">Thomasclavelia spiroformis</name>
    <dbReference type="NCBI Taxonomy" id="29348"/>
    <lineage>
        <taxon>Bacteria</taxon>
        <taxon>Bacillati</taxon>
        <taxon>Bacillota</taxon>
        <taxon>Erysipelotrichia</taxon>
        <taxon>Erysipelotrichales</taxon>
        <taxon>Coprobacillaceae</taxon>
        <taxon>Thomasclavelia</taxon>
    </lineage>
</organism>
<dbReference type="Proteomes" id="UP000261087">
    <property type="component" value="Unassembled WGS sequence"/>
</dbReference>
<dbReference type="GO" id="GO:0051301">
    <property type="term" value="P:cell division"/>
    <property type="evidence" value="ECO:0007669"/>
    <property type="project" value="UniProtKB-KW"/>
</dbReference>
<dbReference type="RefSeq" id="WP_117605110.1">
    <property type="nucleotide sequence ID" value="NZ_CATZTT010000055.1"/>
</dbReference>
<sequence>MKINNKKLENAIVEVTVAFDKEEWKESQKKALNKLSRKVKIDGFRQGKAPIAVVKARIGKGKILEEATDMILQANFAKALEEAKVEPIAQPALSVDKIDEEELQVKILVPVEPEVELGEYKGLEIKKTRVTVTKKEIEEQLANYQSQFAELSVKEGGKVAKGDTAVIDFEGFIDGVAFEGGSGENYPLEIGSGSFVPGFEDQLIGMGVDKEQEITIKFPDDYGAVDLAGKEATFKVIVHEIKEKHLPEIDDELAKDVNIDGVETLDQLKDHIKANIKARKENENEQKFMNDIYQTLIKNSKIENSEALIKQEQQMILKEIEQNLQSQGLNFDIYKQFTGKDVPDILEDIKPQAEERFKINAIIKAIIKEEKLVASDEELEAELQSIADYYKKELDEVKNIFKGNMSRVENDILTRKAIDLVKDSLKK</sequence>
<comment type="caution">
    <text evidence="17">The sequence shown here is derived from an EMBL/GenBank/DDBJ whole genome shotgun (WGS) entry which is preliminary data.</text>
</comment>
<evidence type="ECO:0000256" key="6">
    <source>
        <dbReference type="ARBA" id="ARBA00023110"/>
    </source>
</evidence>
<evidence type="ECO:0000256" key="9">
    <source>
        <dbReference type="ARBA" id="ARBA00023306"/>
    </source>
</evidence>
<keyword evidence="15" id="KW-0175">Coiled coil</keyword>
<dbReference type="GO" id="GO:0043022">
    <property type="term" value="F:ribosome binding"/>
    <property type="evidence" value="ECO:0007669"/>
    <property type="project" value="TreeGrafter"/>
</dbReference>